<dbReference type="Pfam" id="PF08241">
    <property type="entry name" value="Methyltransf_11"/>
    <property type="match status" value="1"/>
</dbReference>
<keyword evidence="4" id="KW-1185">Reference proteome</keyword>
<proteinExistence type="predicted"/>
<dbReference type="OrthoDB" id="10256176at2759"/>
<feature type="domain" description="Methyltransferase type 11" evidence="2">
    <location>
        <begin position="680"/>
        <end position="732"/>
    </location>
</feature>
<feature type="region of interest" description="Disordered" evidence="1">
    <location>
        <begin position="39"/>
        <end position="121"/>
    </location>
</feature>
<dbReference type="InterPro" id="IPR029063">
    <property type="entry name" value="SAM-dependent_MTases_sf"/>
</dbReference>
<comment type="caution">
    <text evidence="3">The sequence shown here is derived from an EMBL/GenBank/DDBJ whole genome shotgun (WGS) entry which is preliminary data.</text>
</comment>
<dbReference type="SUPFAM" id="SSF53335">
    <property type="entry name" value="S-adenosyl-L-methionine-dependent methyltransferases"/>
    <property type="match status" value="1"/>
</dbReference>
<organism evidence="3 4">
    <name type="scientific">Cryoendolithus antarcticus</name>
    <dbReference type="NCBI Taxonomy" id="1507870"/>
    <lineage>
        <taxon>Eukaryota</taxon>
        <taxon>Fungi</taxon>
        <taxon>Dikarya</taxon>
        <taxon>Ascomycota</taxon>
        <taxon>Pezizomycotina</taxon>
        <taxon>Dothideomycetes</taxon>
        <taxon>Dothideomycetidae</taxon>
        <taxon>Cladosporiales</taxon>
        <taxon>Cladosporiaceae</taxon>
        <taxon>Cryoendolithus</taxon>
    </lineage>
</organism>
<evidence type="ECO:0000313" key="3">
    <source>
        <dbReference type="EMBL" id="OQO04282.1"/>
    </source>
</evidence>
<name>A0A1V8SZF6_9PEZI</name>
<accession>A0A1V8SZF6</accession>
<feature type="region of interest" description="Disordered" evidence="1">
    <location>
        <begin position="189"/>
        <end position="215"/>
    </location>
</feature>
<feature type="compositionally biased region" description="Low complexity" evidence="1">
    <location>
        <begin position="93"/>
        <end position="105"/>
    </location>
</feature>
<feature type="region of interest" description="Disordered" evidence="1">
    <location>
        <begin position="805"/>
        <end position="824"/>
    </location>
</feature>
<feature type="compositionally biased region" description="Polar residues" evidence="1">
    <location>
        <begin position="189"/>
        <end position="203"/>
    </location>
</feature>
<evidence type="ECO:0000313" key="4">
    <source>
        <dbReference type="Proteomes" id="UP000192596"/>
    </source>
</evidence>
<evidence type="ECO:0000259" key="2">
    <source>
        <dbReference type="Pfam" id="PF08241"/>
    </source>
</evidence>
<protein>
    <recommendedName>
        <fullName evidence="2">Methyltransferase type 11 domain-containing protein</fullName>
    </recommendedName>
</protein>
<dbReference type="AlphaFoldDB" id="A0A1V8SZF6"/>
<sequence length="925" mass="100234">MSTSGLLAQPSGTSALARKTSLRDTMIENAPQVSIRRAAPQAPIAKTGITSPMSDDFPTPRAMPPGSGNSISTLYPVVEDVPASPASSDTQSDRSSLWSKRSSNSGFDEMYDLSSSENEDFPMKLSSSVKRRVARPAVPRYPSLVIPSPSQWPTIQKAKAAETPMSPGMQIMLSPAVLAQLQDRNLRVPSTTSAPSLDGSMTSEELALSSCPSTPDISLQQGEHTWEAPIQLNPSAFSVLHHINAADDHPLETVLEMPEEAISEMREIIESPRRGLQISTDSIALEPRSASVADDELSALSVPSPGGFFASLDSSLGRRTWSGADIVPNTGTATEFYGVPFRKSSQASLPTSTATSFYVVPWANRPENPVEHTIALASPTSEKNDPLTARRKVFSPTDVIKEVDEIDEAYGDVLQVTAAVNIDRTQLWLSTQKAYLDDLCTEDTVLDTFKDVEGAVPTTPERPNASPDTSSPESKKSVRFAEDIPTEPAVKRISPIHDGTFWAGFKHTKRSERARDVFQHRQMRAEASHIRRVSAANSHADQLQGKFELTHTDRPAPSRPISSFLPSGADDEKVEIIARAERERQALQQLQASSWDLQAKKELNGGSLLTSPIVASFKHRSDVAILDLAGQVHCSWAWDVAASHPSAKVYSTVSSDAEAHVLSFSLEGPTNHSVVAAPKLWSLPFPDNHFDVVSARNLYTHLKTLLPKGEVADEWDLTLSECLRVLKPGGYLEYDLLDAELVHPGDGKAQALGVEFAFKLRTRGYEAASGKTFLPRLKRAGFLEIKRAWMVLPVADVSVKWTDAGKESANKSTPSSTSSTGTVIQRTDYFSEPSRDIGPNGSVVDVSSANTSPLYAPPVTGSTKDVRAVTGLVGARAWEQWILKLSLEMGRGDACLEDVSRALEEAGKGGQAGWRCLVGWARKGL</sequence>
<dbReference type="CDD" id="cd02440">
    <property type="entry name" value="AdoMet_MTases"/>
    <property type="match status" value="1"/>
</dbReference>
<dbReference type="InParanoid" id="A0A1V8SZF6"/>
<dbReference type="Gene3D" id="3.40.50.150">
    <property type="entry name" value="Vaccinia Virus protein VP39"/>
    <property type="match status" value="1"/>
</dbReference>
<dbReference type="GO" id="GO:0008757">
    <property type="term" value="F:S-adenosylmethionine-dependent methyltransferase activity"/>
    <property type="evidence" value="ECO:0007669"/>
    <property type="project" value="InterPro"/>
</dbReference>
<feature type="compositionally biased region" description="Low complexity" evidence="1">
    <location>
        <begin position="812"/>
        <end position="822"/>
    </location>
</feature>
<dbReference type="EMBL" id="NAJO01000022">
    <property type="protein sequence ID" value="OQO04282.1"/>
    <property type="molecule type" value="Genomic_DNA"/>
</dbReference>
<dbReference type="InterPro" id="IPR013216">
    <property type="entry name" value="Methyltransf_11"/>
</dbReference>
<feature type="region of interest" description="Disordered" evidence="1">
    <location>
        <begin position="453"/>
        <end position="479"/>
    </location>
</feature>
<gene>
    <name evidence="3" type="ORF">B0A48_10893</name>
</gene>
<evidence type="ECO:0000256" key="1">
    <source>
        <dbReference type="SAM" id="MobiDB-lite"/>
    </source>
</evidence>
<reference evidence="4" key="1">
    <citation type="submission" date="2017-03" db="EMBL/GenBank/DDBJ databases">
        <title>Genomes of endolithic fungi from Antarctica.</title>
        <authorList>
            <person name="Coleine C."/>
            <person name="Masonjones S."/>
            <person name="Stajich J.E."/>
        </authorList>
    </citation>
    <scope>NUCLEOTIDE SEQUENCE [LARGE SCALE GENOMIC DNA]</scope>
    <source>
        <strain evidence="4">CCFEE 5527</strain>
    </source>
</reference>
<dbReference type="STRING" id="1507870.A0A1V8SZF6"/>
<dbReference type="Proteomes" id="UP000192596">
    <property type="component" value="Unassembled WGS sequence"/>
</dbReference>